<dbReference type="AlphaFoldDB" id="A0A327ZH50"/>
<keyword evidence="2" id="KW-0378">Hydrolase</keyword>
<dbReference type="CDD" id="cd14814">
    <property type="entry name" value="Peptidase_M15"/>
    <property type="match status" value="1"/>
</dbReference>
<proteinExistence type="predicted"/>
<dbReference type="Proteomes" id="UP000249341">
    <property type="component" value="Unassembled WGS sequence"/>
</dbReference>
<dbReference type="RefSeq" id="WP_111648934.1">
    <property type="nucleotide sequence ID" value="NZ_JACHWI010000001.1"/>
</dbReference>
<dbReference type="InterPro" id="IPR052179">
    <property type="entry name" value="DD-CPase-like"/>
</dbReference>
<dbReference type="GO" id="GO:0004180">
    <property type="term" value="F:carboxypeptidase activity"/>
    <property type="evidence" value="ECO:0007669"/>
    <property type="project" value="UniProtKB-KW"/>
</dbReference>
<organism evidence="2 3">
    <name type="scientific">Actinoplanes lutulentus</name>
    <dbReference type="NCBI Taxonomy" id="1287878"/>
    <lineage>
        <taxon>Bacteria</taxon>
        <taxon>Bacillati</taxon>
        <taxon>Actinomycetota</taxon>
        <taxon>Actinomycetes</taxon>
        <taxon>Micromonosporales</taxon>
        <taxon>Micromonosporaceae</taxon>
        <taxon>Actinoplanes</taxon>
    </lineage>
</organism>
<feature type="domain" description="D-alanyl-D-alanine carboxypeptidase-like core" evidence="1">
    <location>
        <begin position="95"/>
        <end position="197"/>
    </location>
</feature>
<keyword evidence="2" id="KW-0121">Carboxypeptidase</keyword>
<comment type="caution">
    <text evidence="2">The sequence shown here is derived from an EMBL/GenBank/DDBJ whole genome shotgun (WGS) entry which is preliminary data.</text>
</comment>
<protein>
    <submittedName>
        <fullName evidence="2">D-alanyl-D-alanine carboxypeptidase-like protein</fullName>
    </submittedName>
</protein>
<dbReference type="InterPro" id="IPR003709">
    <property type="entry name" value="VanY-like_core_dom"/>
</dbReference>
<dbReference type="SUPFAM" id="SSF55166">
    <property type="entry name" value="Hedgehog/DD-peptidase"/>
    <property type="match status" value="1"/>
</dbReference>
<keyword evidence="2" id="KW-0645">Protease</keyword>
<dbReference type="OrthoDB" id="5496837at2"/>
<accession>A0A327ZH50</accession>
<dbReference type="GO" id="GO:0006508">
    <property type="term" value="P:proteolysis"/>
    <property type="evidence" value="ECO:0007669"/>
    <property type="project" value="InterPro"/>
</dbReference>
<sequence length="200" mass="21789">MGIEGVNQRIADIQSRMIAMQTQQAATTATRPATPNASGANFASQLQSAVASTQGTPAAEKTYKLNSKGVPEELVAYGNGKIPDEALTKVGETGHKLWAPAAENLNRMIEDAKREGVKIGITDSYRPYEEQVDVARRKGLYSQGGLAAKPGTSEHGWGMATDLDLNAKALNWMRTHAKDYGFTENVPRESWHWAFRPKTT</sequence>
<reference evidence="2 3" key="1">
    <citation type="submission" date="2018-06" db="EMBL/GenBank/DDBJ databases">
        <title>Genomic Encyclopedia of Type Strains, Phase III (KMG-III): the genomes of soil and plant-associated and newly described type strains.</title>
        <authorList>
            <person name="Whitman W."/>
        </authorList>
    </citation>
    <scope>NUCLEOTIDE SEQUENCE [LARGE SCALE GENOMIC DNA]</scope>
    <source>
        <strain evidence="2 3">CGMCC 4.7090</strain>
    </source>
</reference>
<evidence type="ECO:0000313" key="3">
    <source>
        <dbReference type="Proteomes" id="UP000249341"/>
    </source>
</evidence>
<name>A0A327ZH50_9ACTN</name>
<dbReference type="EMBL" id="QLMJ01000004">
    <property type="protein sequence ID" value="RAK39729.1"/>
    <property type="molecule type" value="Genomic_DNA"/>
</dbReference>
<evidence type="ECO:0000313" key="2">
    <source>
        <dbReference type="EMBL" id="RAK39729.1"/>
    </source>
</evidence>
<dbReference type="Pfam" id="PF02557">
    <property type="entry name" value="VanY"/>
    <property type="match status" value="1"/>
</dbReference>
<dbReference type="PANTHER" id="PTHR34385:SF1">
    <property type="entry name" value="PEPTIDOGLYCAN L-ALANYL-D-GLUTAMATE ENDOPEPTIDASE CWLK"/>
    <property type="match status" value="1"/>
</dbReference>
<gene>
    <name evidence="2" type="ORF">B0I29_104266</name>
</gene>
<evidence type="ECO:0000259" key="1">
    <source>
        <dbReference type="Pfam" id="PF02557"/>
    </source>
</evidence>
<dbReference type="InterPro" id="IPR009045">
    <property type="entry name" value="Zn_M74/Hedgehog-like"/>
</dbReference>
<dbReference type="Gene3D" id="3.30.1380.10">
    <property type="match status" value="1"/>
</dbReference>
<dbReference type="PANTHER" id="PTHR34385">
    <property type="entry name" value="D-ALANYL-D-ALANINE CARBOXYPEPTIDASE"/>
    <property type="match status" value="1"/>
</dbReference>
<keyword evidence="3" id="KW-1185">Reference proteome</keyword>